<dbReference type="InterPro" id="IPR050095">
    <property type="entry name" value="ECF_ABC_transporter_ATP-bd"/>
</dbReference>
<evidence type="ECO:0000256" key="4">
    <source>
        <dbReference type="ARBA" id="ARBA00022741"/>
    </source>
</evidence>
<dbReference type="PANTHER" id="PTHR43553:SF27">
    <property type="entry name" value="ENERGY-COUPLING FACTOR TRANSPORTER ATP-BINDING PROTEIN ECFA2"/>
    <property type="match status" value="1"/>
</dbReference>
<name>A0A948W4X5_UNCEI</name>
<keyword evidence="3" id="KW-1003">Cell membrane</keyword>
<dbReference type="InterPro" id="IPR027417">
    <property type="entry name" value="P-loop_NTPase"/>
</dbReference>
<evidence type="ECO:0000256" key="7">
    <source>
        <dbReference type="ARBA" id="ARBA00023136"/>
    </source>
</evidence>
<dbReference type="EMBL" id="JAHJDP010000099">
    <property type="protein sequence ID" value="MBU2692707.1"/>
    <property type="molecule type" value="Genomic_DNA"/>
</dbReference>
<reference evidence="9" key="1">
    <citation type="submission" date="2021-05" db="EMBL/GenBank/DDBJ databases">
        <title>Energy efficiency and biological interactions define the core microbiome of deep oligotrophic groundwater.</title>
        <authorList>
            <person name="Mehrshad M."/>
            <person name="Lopez-Fernandez M."/>
            <person name="Bell E."/>
            <person name="Bernier-Latmani R."/>
            <person name="Bertilsson S."/>
            <person name="Dopson M."/>
        </authorList>
    </citation>
    <scope>NUCLEOTIDE SEQUENCE</scope>
    <source>
        <strain evidence="9">Modern_marine.mb.64</strain>
    </source>
</reference>
<protein>
    <submittedName>
        <fullName evidence="9">Energy-coupling factor ABC transporter ATP-binding protein</fullName>
    </submittedName>
</protein>
<sequence>MIRVEHLSFAYGNGACILSDLSFEIPSGQKVVMLGTNGSGKTTLLKILNGLLFPAEGAYQYDLHPITRSSLNDKTLHQKFRRENVLLFQNPDTMLFNPTVYDEIAFGLRQLALPHIDEKVQYWARLLGLEKYLKHPPFQISSGEKQKVCLAALLSLEPKVLLLDEPTSNLDPRSTGWLVDFLQDLDVTTVVTTHNLSLAGELGDRTMVLSEDHELIFDGEISELLEDQTKLMDANLIHTHKHRHGDVSHRHFHKHDWD</sequence>
<dbReference type="SUPFAM" id="SSF52540">
    <property type="entry name" value="P-loop containing nucleoside triphosphate hydrolases"/>
    <property type="match status" value="1"/>
</dbReference>
<dbReference type="PROSITE" id="PS00211">
    <property type="entry name" value="ABC_TRANSPORTER_1"/>
    <property type="match status" value="1"/>
</dbReference>
<keyword evidence="4" id="KW-0547">Nucleotide-binding</keyword>
<dbReference type="PANTHER" id="PTHR43553">
    <property type="entry name" value="HEAVY METAL TRANSPORTER"/>
    <property type="match status" value="1"/>
</dbReference>
<evidence type="ECO:0000256" key="6">
    <source>
        <dbReference type="ARBA" id="ARBA00022967"/>
    </source>
</evidence>
<evidence type="ECO:0000256" key="5">
    <source>
        <dbReference type="ARBA" id="ARBA00022840"/>
    </source>
</evidence>
<gene>
    <name evidence="9" type="ORF">KJ970_17460</name>
</gene>
<dbReference type="InterPro" id="IPR003439">
    <property type="entry name" value="ABC_transporter-like_ATP-bd"/>
</dbReference>
<keyword evidence="2" id="KW-0813">Transport</keyword>
<dbReference type="Proteomes" id="UP000777784">
    <property type="component" value="Unassembled WGS sequence"/>
</dbReference>
<dbReference type="Pfam" id="PF00005">
    <property type="entry name" value="ABC_tran"/>
    <property type="match status" value="1"/>
</dbReference>
<keyword evidence="7" id="KW-0472">Membrane</keyword>
<keyword evidence="6" id="KW-1278">Translocase</keyword>
<dbReference type="InterPro" id="IPR003593">
    <property type="entry name" value="AAA+_ATPase"/>
</dbReference>
<organism evidence="9 10">
    <name type="scientific">Eiseniibacteriota bacterium</name>
    <dbReference type="NCBI Taxonomy" id="2212470"/>
    <lineage>
        <taxon>Bacteria</taxon>
        <taxon>Candidatus Eiseniibacteriota</taxon>
    </lineage>
</organism>
<dbReference type="CDD" id="cd03225">
    <property type="entry name" value="ABC_cobalt_CbiO_domain1"/>
    <property type="match status" value="1"/>
</dbReference>
<comment type="caution">
    <text evidence="9">The sequence shown here is derived from an EMBL/GenBank/DDBJ whole genome shotgun (WGS) entry which is preliminary data.</text>
</comment>
<keyword evidence="5 9" id="KW-0067">ATP-binding</keyword>
<dbReference type="InterPro" id="IPR015856">
    <property type="entry name" value="ABC_transpr_CbiO/EcfA_su"/>
</dbReference>
<dbReference type="AlphaFoldDB" id="A0A948W4X5"/>
<feature type="domain" description="ABC transporter" evidence="8">
    <location>
        <begin position="2"/>
        <end position="237"/>
    </location>
</feature>
<dbReference type="SMART" id="SM00382">
    <property type="entry name" value="AAA"/>
    <property type="match status" value="1"/>
</dbReference>
<comment type="subcellular location">
    <subcellularLocation>
        <location evidence="1">Cell membrane</location>
        <topology evidence="1">Peripheral membrane protein</topology>
    </subcellularLocation>
</comment>
<evidence type="ECO:0000313" key="9">
    <source>
        <dbReference type="EMBL" id="MBU2692707.1"/>
    </source>
</evidence>
<dbReference type="GO" id="GO:0043190">
    <property type="term" value="C:ATP-binding cassette (ABC) transporter complex"/>
    <property type="evidence" value="ECO:0007669"/>
    <property type="project" value="TreeGrafter"/>
</dbReference>
<dbReference type="InterPro" id="IPR017871">
    <property type="entry name" value="ABC_transporter-like_CS"/>
</dbReference>
<dbReference type="GO" id="GO:0042626">
    <property type="term" value="F:ATPase-coupled transmembrane transporter activity"/>
    <property type="evidence" value="ECO:0007669"/>
    <property type="project" value="TreeGrafter"/>
</dbReference>
<evidence type="ECO:0000256" key="1">
    <source>
        <dbReference type="ARBA" id="ARBA00004202"/>
    </source>
</evidence>
<accession>A0A948W4X5</accession>
<evidence type="ECO:0000256" key="2">
    <source>
        <dbReference type="ARBA" id="ARBA00022448"/>
    </source>
</evidence>
<dbReference type="GO" id="GO:0005524">
    <property type="term" value="F:ATP binding"/>
    <property type="evidence" value="ECO:0007669"/>
    <property type="project" value="UniProtKB-KW"/>
</dbReference>
<evidence type="ECO:0000259" key="8">
    <source>
        <dbReference type="PROSITE" id="PS50893"/>
    </source>
</evidence>
<evidence type="ECO:0000313" key="10">
    <source>
        <dbReference type="Proteomes" id="UP000777784"/>
    </source>
</evidence>
<evidence type="ECO:0000256" key="3">
    <source>
        <dbReference type="ARBA" id="ARBA00022475"/>
    </source>
</evidence>
<dbReference type="GO" id="GO:0016887">
    <property type="term" value="F:ATP hydrolysis activity"/>
    <property type="evidence" value="ECO:0007669"/>
    <property type="project" value="InterPro"/>
</dbReference>
<proteinExistence type="predicted"/>
<dbReference type="PROSITE" id="PS50893">
    <property type="entry name" value="ABC_TRANSPORTER_2"/>
    <property type="match status" value="1"/>
</dbReference>
<dbReference type="Gene3D" id="3.40.50.300">
    <property type="entry name" value="P-loop containing nucleotide triphosphate hydrolases"/>
    <property type="match status" value="1"/>
</dbReference>